<organism evidence="1 2">
    <name type="scientific">Haloarchaeobius litoreus</name>
    <dbReference type="NCBI Taxonomy" id="755306"/>
    <lineage>
        <taxon>Archaea</taxon>
        <taxon>Methanobacteriati</taxon>
        <taxon>Methanobacteriota</taxon>
        <taxon>Stenosarchaea group</taxon>
        <taxon>Halobacteria</taxon>
        <taxon>Halobacteriales</taxon>
        <taxon>Halorubellaceae</taxon>
        <taxon>Haloarchaeobius</taxon>
    </lineage>
</organism>
<sequence>MSEGYILNAVQSPGFLRPVYEAVQEGSATRDEIRSTTGLHEDAVKQATDGLRYVRLLGKEDGEYYTGSLPWKTGDEELSFRMAILHNLAAECDPSDWGKQAVVLLNYQYLLEKDVQYFQNDDQVIYGEINDWHRSEKDYVPMSKQGEIDLNKNKFVNWSRIVTYLGLAHKARGREHTVYPDPEIVETSIRLAIEDSGSDGRIEIKQYVDWLSEELLPVSLRSDGSIPPAFSRVLYNLVRDERIELVEYGDAGAVSLAGTPGRPGISADANAIEVVSE</sequence>
<name>A0ABD6DMA7_9EURY</name>
<gene>
    <name evidence="1" type="ORF">ACFSBL_14430</name>
</gene>
<dbReference type="EMBL" id="JBHUDO010000003">
    <property type="protein sequence ID" value="MFD1646885.1"/>
    <property type="molecule type" value="Genomic_DNA"/>
</dbReference>
<accession>A0ABD6DMA7</accession>
<evidence type="ECO:0000313" key="1">
    <source>
        <dbReference type="EMBL" id="MFD1646885.1"/>
    </source>
</evidence>
<keyword evidence="2" id="KW-1185">Reference proteome</keyword>
<dbReference type="RefSeq" id="WP_256401044.1">
    <property type="nucleotide sequence ID" value="NZ_JANHJR010000003.1"/>
</dbReference>
<dbReference type="AlphaFoldDB" id="A0ABD6DMA7"/>
<reference evidence="1 2" key="1">
    <citation type="journal article" date="2019" name="Int. J. Syst. Evol. Microbiol.">
        <title>The Global Catalogue of Microorganisms (GCM) 10K type strain sequencing project: providing services to taxonomists for standard genome sequencing and annotation.</title>
        <authorList>
            <consortium name="The Broad Institute Genomics Platform"/>
            <consortium name="The Broad Institute Genome Sequencing Center for Infectious Disease"/>
            <person name="Wu L."/>
            <person name="Ma J."/>
        </authorList>
    </citation>
    <scope>NUCLEOTIDE SEQUENCE [LARGE SCALE GENOMIC DNA]</scope>
    <source>
        <strain evidence="1 2">CGMCC 1.10390</strain>
    </source>
</reference>
<protein>
    <submittedName>
        <fullName evidence="1">Uncharacterized protein</fullName>
    </submittedName>
</protein>
<dbReference type="Proteomes" id="UP001597034">
    <property type="component" value="Unassembled WGS sequence"/>
</dbReference>
<proteinExistence type="predicted"/>
<evidence type="ECO:0000313" key="2">
    <source>
        <dbReference type="Proteomes" id="UP001597034"/>
    </source>
</evidence>
<comment type="caution">
    <text evidence="1">The sequence shown here is derived from an EMBL/GenBank/DDBJ whole genome shotgun (WGS) entry which is preliminary data.</text>
</comment>